<keyword evidence="2" id="KW-1185">Reference proteome</keyword>
<protein>
    <submittedName>
        <fullName evidence="1">Uncharacterized protein</fullName>
    </submittedName>
</protein>
<dbReference type="Proteomes" id="UP001623008">
    <property type="component" value="Unassembled WGS sequence"/>
</dbReference>
<sequence length="68" mass="7892">MMREHGWCEGESYAHIFTCTYKHMQSSGQLAEGAVEIFLESARKPWKLRLGDWMKFLTEDFYSKGGLA</sequence>
<comment type="caution">
    <text evidence="1">The sequence shown here is derived from an EMBL/GenBank/DDBJ whole genome shotgun (WGS) entry which is preliminary data.</text>
</comment>
<evidence type="ECO:0000313" key="1">
    <source>
        <dbReference type="EMBL" id="MFK9003495.1"/>
    </source>
</evidence>
<proteinExistence type="predicted"/>
<gene>
    <name evidence="1" type="ORF">ACJEBJ_05095</name>
</gene>
<organism evidence="1 2">
    <name type="scientific">Pseudomonas pergaminensis</name>
    <dbReference type="NCBI Taxonomy" id="2853159"/>
    <lineage>
        <taxon>Bacteria</taxon>
        <taxon>Pseudomonadati</taxon>
        <taxon>Pseudomonadota</taxon>
        <taxon>Gammaproteobacteria</taxon>
        <taxon>Pseudomonadales</taxon>
        <taxon>Pseudomonadaceae</taxon>
        <taxon>Pseudomonas</taxon>
    </lineage>
</organism>
<evidence type="ECO:0000313" key="2">
    <source>
        <dbReference type="Proteomes" id="UP001623008"/>
    </source>
</evidence>
<name>A0ABW8QX02_9PSED</name>
<dbReference type="RefSeq" id="WP_406596782.1">
    <property type="nucleotide sequence ID" value="NZ_JBJHQF010000005.1"/>
</dbReference>
<reference evidence="1 2" key="1">
    <citation type="submission" date="2024-11" db="EMBL/GenBank/DDBJ databases">
        <authorList>
            <person name="Lucas J.A."/>
        </authorList>
    </citation>
    <scope>NUCLEOTIDE SEQUENCE [LARGE SCALE GENOMIC DNA]</scope>
    <source>
        <strain evidence="1 2">Z 7.15</strain>
    </source>
</reference>
<dbReference type="EMBL" id="JBJHQF010000005">
    <property type="protein sequence ID" value="MFK9003495.1"/>
    <property type="molecule type" value="Genomic_DNA"/>
</dbReference>
<accession>A0ABW8QX02</accession>